<keyword evidence="2" id="KW-1185">Reference proteome</keyword>
<name>A0A1D2N154_ORCCI</name>
<gene>
    <name evidence="1" type="ORF">Ocin01_07656</name>
</gene>
<dbReference type="AlphaFoldDB" id="A0A1D2N154"/>
<comment type="caution">
    <text evidence="1">The sequence shown here is derived from an EMBL/GenBank/DDBJ whole genome shotgun (WGS) entry which is preliminary data.</text>
</comment>
<reference evidence="1 2" key="1">
    <citation type="journal article" date="2016" name="Genome Biol. Evol.">
        <title>Gene Family Evolution Reflects Adaptation to Soil Environmental Stressors in the Genome of the Collembolan Orchesella cincta.</title>
        <authorList>
            <person name="Faddeeva-Vakhrusheva A."/>
            <person name="Derks M.F."/>
            <person name="Anvar S.Y."/>
            <person name="Agamennone V."/>
            <person name="Suring W."/>
            <person name="Smit S."/>
            <person name="van Straalen N.M."/>
            <person name="Roelofs D."/>
        </authorList>
    </citation>
    <scope>NUCLEOTIDE SEQUENCE [LARGE SCALE GENOMIC DNA]</scope>
    <source>
        <tissue evidence="1">Mixed pool</tissue>
    </source>
</reference>
<evidence type="ECO:0000313" key="2">
    <source>
        <dbReference type="Proteomes" id="UP000094527"/>
    </source>
</evidence>
<organism evidence="1 2">
    <name type="scientific">Orchesella cincta</name>
    <name type="common">Springtail</name>
    <name type="synonym">Podura cincta</name>
    <dbReference type="NCBI Taxonomy" id="48709"/>
    <lineage>
        <taxon>Eukaryota</taxon>
        <taxon>Metazoa</taxon>
        <taxon>Ecdysozoa</taxon>
        <taxon>Arthropoda</taxon>
        <taxon>Hexapoda</taxon>
        <taxon>Collembola</taxon>
        <taxon>Entomobryomorpha</taxon>
        <taxon>Entomobryoidea</taxon>
        <taxon>Orchesellidae</taxon>
        <taxon>Orchesellinae</taxon>
        <taxon>Orchesella</taxon>
    </lineage>
</organism>
<proteinExistence type="predicted"/>
<dbReference type="Proteomes" id="UP000094527">
    <property type="component" value="Unassembled WGS sequence"/>
</dbReference>
<dbReference type="EMBL" id="LJIJ01000303">
    <property type="protein sequence ID" value="ODM99026.1"/>
    <property type="molecule type" value="Genomic_DNA"/>
</dbReference>
<evidence type="ECO:0000313" key="1">
    <source>
        <dbReference type="EMBL" id="ODM99026.1"/>
    </source>
</evidence>
<accession>A0A1D2N154</accession>
<sequence>MLTLAKLRCLRWNWPNRCFHFLRTNCLTFVRVLWPRTQMQDSRVQKFKVVNLHRFAKLYASEVARKRTILFIKNTMVDIAKQQKVLRCKQKEYLLFERSLFESATRGEIDYATMRIQLKWLNKVYENVMEKNIAFVEKYKKVKGRAVKEVAEWVANPPFDFDKLNGMTEEELETSSDMYYKKSEKWAAEFNTIFQDIKVESDQLLSILIADLRRCIEKLQWIRISIDLNDLDLVDIFF</sequence>
<protein>
    <submittedName>
        <fullName evidence="1">Uncharacterized protein</fullName>
    </submittedName>
</protein>